<name>A0ABP7EIE2_9ACTN</name>
<evidence type="ECO:0000259" key="1">
    <source>
        <dbReference type="Pfam" id="PF02441"/>
    </source>
</evidence>
<proteinExistence type="predicted"/>
<reference evidence="3" key="1">
    <citation type="journal article" date="2019" name="Int. J. Syst. Evol. Microbiol.">
        <title>The Global Catalogue of Microorganisms (GCM) 10K type strain sequencing project: providing services to taxonomists for standard genome sequencing and annotation.</title>
        <authorList>
            <consortium name="The Broad Institute Genomics Platform"/>
            <consortium name="The Broad Institute Genome Sequencing Center for Infectious Disease"/>
            <person name="Wu L."/>
            <person name="Ma J."/>
        </authorList>
    </citation>
    <scope>NUCLEOTIDE SEQUENCE [LARGE SCALE GENOMIC DNA]</scope>
    <source>
        <strain evidence="3">JCM 16548</strain>
    </source>
</reference>
<protein>
    <submittedName>
        <fullName evidence="2">Flavoprotein</fullName>
    </submittedName>
</protein>
<sequence length="178" mass="18936">MSAVGVVAASAGGVEKLREGLVQPLLDDGHQVAVILTPTAAAWLDHIGERQRLADLTGLPVRSEPRLPGESSPHPKIDVYVGAPMTANSTAKLALGIADNQALTVLCENVGTTPMIIFPRINAAHARQPAWSSHIDGLRSVGVELIYGDDVWPLVEPRSAGPRDLPWPAIFSALKRHL</sequence>
<dbReference type="SUPFAM" id="SSF52507">
    <property type="entry name" value="Homo-oligomeric flavin-containing Cys decarboxylases, HFCD"/>
    <property type="match status" value="1"/>
</dbReference>
<gene>
    <name evidence="2" type="ORF">GCM10022204_44390</name>
</gene>
<comment type="caution">
    <text evidence="2">The sequence shown here is derived from an EMBL/GenBank/DDBJ whole genome shotgun (WGS) entry which is preliminary data.</text>
</comment>
<dbReference type="Gene3D" id="3.40.50.1950">
    <property type="entry name" value="Flavin prenyltransferase-like"/>
    <property type="match status" value="1"/>
</dbReference>
<accession>A0ABP7EIE2</accession>
<feature type="domain" description="Flavoprotein" evidence="1">
    <location>
        <begin position="5"/>
        <end position="136"/>
    </location>
</feature>
<organism evidence="2 3">
    <name type="scientific">Microlunatus aurantiacus</name>
    <dbReference type="NCBI Taxonomy" id="446786"/>
    <lineage>
        <taxon>Bacteria</taxon>
        <taxon>Bacillati</taxon>
        <taxon>Actinomycetota</taxon>
        <taxon>Actinomycetes</taxon>
        <taxon>Propionibacteriales</taxon>
        <taxon>Propionibacteriaceae</taxon>
        <taxon>Microlunatus</taxon>
    </lineage>
</organism>
<evidence type="ECO:0000313" key="2">
    <source>
        <dbReference type="EMBL" id="GAA3719359.1"/>
    </source>
</evidence>
<dbReference type="InterPro" id="IPR036551">
    <property type="entry name" value="Flavin_trans-like"/>
</dbReference>
<evidence type="ECO:0000313" key="3">
    <source>
        <dbReference type="Proteomes" id="UP001500051"/>
    </source>
</evidence>
<dbReference type="InterPro" id="IPR003382">
    <property type="entry name" value="Flavoprotein"/>
</dbReference>
<dbReference type="EMBL" id="BAAAYX010000031">
    <property type="protein sequence ID" value="GAA3719359.1"/>
    <property type="molecule type" value="Genomic_DNA"/>
</dbReference>
<dbReference type="Pfam" id="PF02441">
    <property type="entry name" value="Flavoprotein"/>
    <property type="match status" value="1"/>
</dbReference>
<keyword evidence="3" id="KW-1185">Reference proteome</keyword>
<dbReference type="RefSeq" id="WP_344814653.1">
    <property type="nucleotide sequence ID" value="NZ_BAAAYX010000031.1"/>
</dbReference>
<dbReference type="Proteomes" id="UP001500051">
    <property type="component" value="Unassembled WGS sequence"/>
</dbReference>